<dbReference type="EMBL" id="SZVP01000009">
    <property type="protein sequence ID" value="TMM44960.1"/>
    <property type="molecule type" value="Genomic_DNA"/>
</dbReference>
<proteinExistence type="predicted"/>
<dbReference type="Proteomes" id="UP000307702">
    <property type="component" value="Unassembled WGS sequence"/>
</dbReference>
<reference evidence="1 2" key="1">
    <citation type="submission" date="2019-05" db="EMBL/GenBank/DDBJ databases">
        <title>Colwellia ponticola sp. nov., isolated from seawater.</title>
        <authorList>
            <person name="Yoon J.-H."/>
        </authorList>
    </citation>
    <scope>NUCLEOTIDE SEQUENCE [LARGE SCALE GENOMIC DNA]</scope>
    <source>
        <strain evidence="1 2">OISW-25</strain>
    </source>
</reference>
<gene>
    <name evidence="1" type="ORF">FCS21_10775</name>
</gene>
<protein>
    <submittedName>
        <fullName evidence="1">Uncharacterized protein</fullName>
    </submittedName>
</protein>
<dbReference type="OrthoDB" id="9975128at2"/>
<dbReference type="RefSeq" id="WP_138623235.1">
    <property type="nucleotide sequence ID" value="NZ_SZVP01000009.1"/>
</dbReference>
<evidence type="ECO:0000313" key="1">
    <source>
        <dbReference type="EMBL" id="TMM44960.1"/>
    </source>
</evidence>
<name>A0A8H2PKD8_9GAMM</name>
<keyword evidence="2" id="KW-1185">Reference proteome</keyword>
<organism evidence="1 2">
    <name type="scientific">Colwellia ponticola</name>
    <dbReference type="NCBI Taxonomy" id="2304625"/>
    <lineage>
        <taxon>Bacteria</taxon>
        <taxon>Pseudomonadati</taxon>
        <taxon>Pseudomonadota</taxon>
        <taxon>Gammaproteobacteria</taxon>
        <taxon>Alteromonadales</taxon>
        <taxon>Colwelliaceae</taxon>
        <taxon>Colwellia</taxon>
    </lineage>
</organism>
<comment type="caution">
    <text evidence="1">The sequence shown here is derived from an EMBL/GenBank/DDBJ whole genome shotgun (WGS) entry which is preliminary data.</text>
</comment>
<dbReference type="AlphaFoldDB" id="A0A8H2PKD8"/>
<sequence length="302" mass="34672">MKKVWMWPKTDINSDTVTDAKSTLTEIEQYFSDLYAPYKVVYFSRARVGLMAISVIRELSRSQLTFVQPFSSHCVLSAISYQSTPSTIFPEQSEQQIIYHQWGNKTQVNQQFYNNVLVEDAVDSLILTNEKSELFPNNAPFCLISLPKICQVSVGAIVVCQQDDDYHKLIKQRAIMEQELGSIIEHLNIPCFQEKTLQVTPTLVPKIEKSIDVLIDTAVNKIQSNIANISQTFPKLALSFENLSKRLPSNIVISKSLFTEQELCSLIPFNVIEQQRTYFNYEQQCCEKVWLLPCHLQAEWCL</sequence>
<evidence type="ECO:0000313" key="2">
    <source>
        <dbReference type="Proteomes" id="UP000307702"/>
    </source>
</evidence>
<accession>A0A8H2PKD8</accession>